<dbReference type="Proteomes" id="UP000019380">
    <property type="component" value="Unassembled WGS sequence"/>
</dbReference>
<organism evidence="2 3">
    <name type="scientific">Bacteroides xylanisolvens SD CC 1b</name>
    <dbReference type="NCBI Taxonomy" id="702447"/>
    <lineage>
        <taxon>Bacteria</taxon>
        <taxon>Pseudomonadati</taxon>
        <taxon>Bacteroidota</taxon>
        <taxon>Bacteroidia</taxon>
        <taxon>Bacteroidales</taxon>
        <taxon>Bacteroidaceae</taxon>
        <taxon>Bacteroides</taxon>
    </lineage>
</organism>
<proteinExistence type="predicted"/>
<keyword evidence="1" id="KW-0812">Transmembrane</keyword>
<sequence>MLMDREREHIIADKTMLQVARATSMVFTPFSIPFLSFLVLFLFSYLRIMPIQYKLIVLGIVYCFTILTPTITIFLFRKINGFARQELSERKKRYVPILLTIISYVFCLLMMRRLNIPWYMTGIILVSLVVSIICIAVNLKWKLSEHMAGIGGVIGGLVSFSALFGYNPVGWLCLFILIAGILGSARIVLGHHTLGEVLSGFAVGLICALLVLHPVSNILFRVFLF</sequence>
<evidence type="ECO:0008006" key="4">
    <source>
        <dbReference type="Google" id="ProtNLM"/>
    </source>
</evidence>
<accession>W6PJA4</accession>
<keyword evidence="1" id="KW-0472">Membrane</keyword>
<name>W6PJA4_9BACE</name>
<feature type="transmembrane region" description="Helical" evidence="1">
    <location>
        <begin position="55"/>
        <end position="75"/>
    </location>
</feature>
<gene>
    <name evidence="2" type="ORF">BN890_17040</name>
</gene>
<feature type="transmembrane region" description="Helical" evidence="1">
    <location>
        <begin position="118"/>
        <end position="139"/>
    </location>
</feature>
<dbReference type="AlphaFoldDB" id="W6PJA4"/>
<dbReference type="EMBL" id="CBXG010000019">
    <property type="protein sequence ID" value="CDM04130.1"/>
    <property type="molecule type" value="Genomic_DNA"/>
</dbReference>
<evidence type="ECO:0000256" key="1">
    <source>
        <dbReference type="SAM" id="Phobius"/>
    </source>
</evidence>
<keyword evidence="1" id="KW-1133">Transmembrane helix</keyword>
<evidence type="ECO:0000313" key="3">
    <source>
        <dbReference type="Proteomes" id="UP000019380"/>
    </source>
</evidence>
<feature type="transmembrane region" description="Helical" evidence="1">
    <location>
        <begin position="169"/>
        <end position="189"/>
    </location>
</feature>
<feature type="transmembrane region" description="Helical" evidence="1">
    <location>
        <begin position="146"/>
        <end position="163"/>
    </location>
</feature>
<reference evidence="2 3" key="1">
    <citation type="submission" date="2013-12" db="EMBL/GenBank/DDBJ databases">
        <title>Improved hybrid genome assemblies of Bacteroides xylanisolvens SD CC 1b and Bacteroides xylanisolvens SD CC 2a using Illumina and 454 Sequencing.</title>
        <authorList>
            <person name="Ramaraj T."/>
            <person name="Sundararajan A."/>
            <person name="Mudge J."/>
            <person name="Schilkey F.D."/>
            <person name="Delvecchio V."/>
            <person name="Donlon M."/>
            <person name="Ziemer C."/>
        </authorList>
    </citation>
    <scope>NUCLEOTIDE SEQUENCE [LARGE SCALE GENOMIC DNA]</scope>
</reference>
<feature type="transmembrane region" description="Helical" evidence="1">
    <location>
        <begin position="21"/>
        <end position="43"/>
    </location>
</feature>
<feature type="transmembrane region" description="Helical" evidence="1">
    <location>
        <begin position="95"/>
        <end position="112"/>
    </location>
</feature>
<comment type="caution">
    <text evidence="2">The sequence shown here is derived from an EMBL/GenBank/DDBJ whole genome shotgun (WGS) entry which is preliminary data.</text>
</comment>
<feature type="transmembrane region" description="Helical" evidence="1">
    <location>
        <begin position="201"/>
        <end position="224"/>
    </location>
</feature>
<protein>
    <recommendedName>
        <fullName evidence="4">PAP2 family protein</fullName>
    </recommendedName>
</protein>
<evidence type="ECO:0000313" key="2">
    <source>
        <dbReference type="EMBL" id="CDM04130.1"/>
    </source>
</evidence>